<evidence type="ECO:0000259" key="10">
    <source>
        <dbReference type="PROSITE" id="PS50001"/>
    </source>
</evidence>
<protein>
    <recommendedName>
        <fullName evidence="2">SHC-transforming protein 1</fullName>
    </recommendedName>
    <alternativeName>
        <fullName evidence="6">Src homology 2 domain-containing-transforming protein C1</fullName>
    </alternativeName>
</protein>
<evidence type="ECO:0000313" key="11">
    <source>
        <dbReference type="Ensembl" id="ENSAMXP00005018031.1"/>
    </source>
</evidence>
<evidence type="ECO:0000256" key="1">
    <source>
        <dbReference type="ARBA" id="ARBA00004496"/>
    </source>
</evidence>
<reference evidence="11" key="1">
    <citation type="submission" date="2025-08" db="UniProtKB">
        <authorList>
            <consortium name="Ensembl"/>
        </authorList>
    </citation>
    <scope>IDENTIFICATION</scope>
</reference>
<feature type="domain" description="SH2" evidence="10">
    <location>
        <begin position="443"/>
        <end position="534"/>
    </location>
</feature>
<dbReference type="SUPFAM" id="SSF55550">
    <property type="entry name" value="SH2 domain"/>
    <property type="match status" value="1"/>
</dbReference>
<dbReference type="InterPro" id="IPR036860">
    <property type="entry name" value="SH2_dom_sf"/>
</dbReference>
<dbReference type="PRINTS" id="PR00629">
    <property type="entry name" value="SHCPIDOMAIN"/>
</dbReference>
<evidence type="ECO:0000256" key="2">
    <source>
        <dbReference type="ARBA" id="ARBA00020297"/>
    </source>
</evidence>
<dbReference type="PROSITE" id="PS50001">
    <property type="entry name" value="SH2"/>
    <property type="match status" value="1"/>
</dbReference>
<dbReference type="Proteomes" id="UP000694621">
    <property type="component" value="Unplaced"/>
</dbReference>
<dbReference type="SUPFAM" id="SSF50729">
    <property type="entry name" value="PH domain-like"/>
    <property type="match status" value="1"/>
</dbReference>
<proteinExistence type="predicted"/>
<feature type="region of interest" description="Disordered" evidence="8">
    <location>
        <begin position="111"/>
        <end position="140"/>
    </location>
</feature>
<evidence type="ECO:0000256" key="7">
    <source>
        <dbReference type="PROSITE-ProRule" id="PRU00191"/>
    </source>
</evidence>
<feature type="compositionally biased region" description="Low complexity" evidence="8">
    <location>
        <begin position="23"/>
        <end position="36"/>
    </location>
</feature>
<evidence type="ECO:0000256" key="8">
    <source>
        <dbReference type="SAM" id="MobiDB-lite"/>
    </source>
</evidence>
<evidence type="ECO:0000259" key="9">
    <source>
        <dbReference type="PROSITE" id="PS01179"/>
    </source>
</evidence>
<dbReference type="PANTHER" id="PTHR10337">
    <property type="entry name" value="SHC TRANSFORMING PROTEIN"/>
    <property type="match status" value="1"/>
</dbReference>
<name>A0A8B9HUS2_ASTMX</name>
<dbReference type="AlphaFoldDB" id="A0A8B9HUS2"/>
<dbReference type="Gene3D" id="3.30.505.10">
    <property type="entry name" value="SH2 domain"/>
    <property type="match status" value="1"/>
</dbReference>
<feature type="compositionally biased region" description="Polar residues" evidence="8">
    <location>
        <begin position="63"/>
        <end position="72"/>
    </location>
</feature>
<dbReference type="Gene3D" id="2.30.29.30">
    <property type="entry name" value="Pleckstrin-homology domain (PH domain)/Phosphotyrosine-binding domain (PTB)"/>
    <property type="match status" value="2"/>
</dbReference>
<evidence type="ECO:0000256" key="4">
    <source>
        <dbReference type="ARBA" id="ARBA00022604"/>
    </source>
</evidence>
<dbReference type="PROSITE" id="PS01179">
    <property type="entry name" value="PID"/>
    <property type="match status" value="1"/>
</dbReference>
<sequence>MELVPKTKYAPFRSDSFSSTDETASNPSLPSSAPLTPLTPPGIPSSLSSSSLAPILPPTSSPRATENSPTTLCSFFPRMGSLRLGMSATLRPSLKATSRPEHVAGPCELQEAPAASTPGASLLSLTAPSPPPRPTQDMNRLGGASRRARVEGGQLGGDEWTRHGSFVNKPTRGWLHSDNVVSSTGVSYTVRYMGCVEVLQSMRALDFNTRTQHHTAVCMLFLYYIKKKKKNSYTYHVCQGLAIKFGRGPDIFQSISCCVAACHILECSEGLAQEVISTIGQAFELRFKQYLKNPPKLVTPHDRMAPFDGSAWEEEEEDLAPPPDVPYYNNFPGKQPPPGGLVDMRTRPGHSTGATLPFGQPGMNDIHKQPLPPLPVGGKDGGLFDDPSYVNVDKPRPPVTAANGNAHRDVFDMKPFDDALGATTPAAVTAAPPLAEQLQNEPWFHGPLSRRQAERLLSKDGDFLVRESGTTPGQYVLTGQQGGQPKHLLLVDPEGVVRTKDHRFESVSHLISYHMDNRLPIVSAGSEVCLQQPVDRRA</sequence>
<organism evidence="11 12">
    <name type="scientific">Astyanax mexicanus</name>
    <name type="common">Blind cave fish</name>
    <name type="synonym">Astyanax fasciatus mexicanus</name>
    <dbReference type="NCBI Taxonomy" id="7994"/>
    <lineage>
        <taxon>Eukaryota</taxon>
        <taxon>Metazoa</taxon>
        <taxon>Chordata</taxon>
        <taxon>Craniata</taxon>
        <taxon>Vertebrata</taxon>
        <taxon>Euteleostomi</taxon>
        <taxon>Actinopterygii</taxon>
        <taxon>Neopterygii</taxon>
        <taxon>Teleostei</taxon>
        <taxon>Ostariophysi</taxon>
        <taxon>Characiformes</taxon>
        <taxon>Characoidei</taxon>
        <taxon>Acestrorhamphidae</taxon>
        <taxon>Acestrorhamphinae</taxon>
        <taxon>Astyanax</taxon>
    </lineage>
</organism>
<keyword evidence="3" id="KW-0963">Cytoplasm</keyword>
<dbReference type="InterPro" id="IPR051235">
    <property type="entry name" value="CEP152/SHC-Transforming"/>
</dbReference>
<dbReference type="PRINTS" id="PR00401">
    <property type="entry name" value="SH2DOMAIN"/>
</dbReference>
<dbReference type="Pfam" id="PF00017">
    <property type="entry name" value="SH2"/>
    <property type="match status" value="1"/>
</dbReference>
<dbReference type="GO" id="GO:0030971">
    <property type="term" value="F:receptor tyrosine kinase binding"/>
    <property type="evidence" value="ECO:0007669"/>
    <property type="project" value="TreeGrafter"/>
</dbReference>
<feature type="compositionally biased region" description="Low complexity" evidence="8">
    <location>
        <begin position="118"/>
        <end position="127"/>
    </location>
</feature>
<dbReference type="Ensembl" id="ENSAMXT00005019933.1">
    <property type="protein sequence ID" value="ENSAMXP00005018031.1"/>
    <property type="gene ID" value="ENSAMXG00005009373.1"/>
</dbReference>
<dbReference type="GO" id="GO:0005886">
    <property type="term" value="C:plasma membrane"/>
    <property type="evidence" value="ECO:0007669"/>
    <property type="project" value="TreeGrafter"/>
</dbReference>
<evidence type="ECO:0000313" key="12">
    <source>
        <dbReference type="Proteomes" id="UP000694621"/>
    </source>
</evidence>
<dbReference type="InterPro" id="IPR000980">
    <property type="entry name" value="SH2"/>
</dbReference>
<keyword evidence="4" id="KW-0341">Growth regulation</keyword>
<feature type="compositionally biased region" description="Low complexity" evidence="8">
    <location>
        <begin position="44"/>
        <end position="54"/>
    </location>
</feature>
<dbReference type="GO" id="GO:0035556">
    <property type="term" value="P:intracellular signal transduction"/>
    <property type="evidence" value="ECO:0007669"/>
    <property type="project" value="InterPro"/>
</dbReference>
<dbReference type="SMART" id="SM00252">
    <property type="entry name" value="SH2"/>
    <property type="match status" value="1"/>
</dbReference>
<dbReference type="InterPro" id="IPR006020">
    <property type="entry name" value="PTB/PI_dom"/>
</dbReference>
<dbReference type="InterPro" id="IPR006019">
    <property type="entry name" value="PID_Shc-like"/>
</dbReference>
<keyword evidence="5 7" id="KW-0727">SH2 domain</keyword>
<dbReference type="GO" id="GO:0007169">
    <property type="term" value="P:cell surface receptor protein tyrosine kinase signaling pathway"/>
    <property type="evidence" value="ECO:0007669"/>
    <property type="project" value="TreeGrafter"/>
</dbReference>
<accession>A0A8B9HUS2</accession>
<comment type="subcellular location">
    <subcellularLocation>
        <location evidence="1">Cytoplasm</location>
    </subcellularLocation>
</comment>
<dbReference type="Pfam" id="PF00640">
    <property type="entry name" value="PID"/>
    <property type="match status" value="2"/>
</dbReference>
<evidence type="ECO:0000256" key="3">
    <source>
        <dbReference type="ARBA" id="ARBA00022490"/>
    </source>
</evidence>
<dbReference type="FunFam" id="3.30.505.10:FF:000005">
    <property type="entry name" value="SHC-transforming protein 1 isoform 3"/>
    <property type="match status" value="1"/>
</dbReference>
<feature type="region of interest" description="Disordered" evidence="8">
    <location>
        <begin position="1"/>
        <end position="72"/>
    </location>
</feature>
<dbReference type="InterPro" id="IPR035676">
    <property type="entry name" value="SHC_SH2"/>
</dbReference>
<feature type="domain" description="PID" evidence="9">
    <location>
        <begin position="185"/>
        <end position="312"/>
    </location>
</feature>
<evidence type="ECO:0000256" key="6">
    <source>
        <dbReference type="ARBA" id="ARBA00031530"/>
    </source>
</evidence>
<dbReference type="GO" id="GO:0005737">
    <property type="term" value="C:cytoplasm"/>
    <property type="evidence" value="ECO:0007669"/>
    <property type="project" value="UniProtKB-SubCell"/>
</dbReference>
<dbReference type="PANTHER" id="PTHR10337:SF2">
    <property type="entry name" value="SHC-TRANSFORMING PROTEIN 1"/>
    <property type="match status" value="1"/>
</dbReference>
<evidence type="ECO:0000256" key="5">
    <source>
        <dbReference type="ARBA" id="ARBA00022999"/>
    </source>
</evidence>
<dbReference type="InterPro" id="IPR011993">
    <property type="entry name" value="PH-like_dom_sf"/>
</dbReference>
<dbReference type="CDD" id="cd09925">
    <property type="entry name" value="SH2_SHC"/>
    <property type="match status" value="1"/>
</dbReference>